<gene>
    <name evidence="1" type="ORF">DF037_00675</name>
</gene>
<reference evidence="1 2" key="1">
    <citation type="submission" date="2018-08" db="EMBL/GenBank/DDBJ databases">
        <title>Comparative analysis of Burkholderia isolates from Puerto Rico.</title>
        <authorList>
            <person name="Hall C."/>
            <person name="Sahl J."/>
            <person name="Wagner D."/>
        </authorList>
    </citation>
    <scope>NUCLEOTIDE SEQUENCE [LARGE SCALE GENOMIC DNA]</scope>
    <source>
        <strain evidence="1 2">Bp9001</strain>
    </source>
</reference>
<proteinExistence type="predicted"/>
<name>A0A3N8RZ64_9BURK</name>
<evidence type="ECO:0000313" key="1">
    <source>
        <dbReference type="EMBL" id="RQT37286.1"/>
    </source>
</evidence>
<dbReference type="AlphaFoldDB" id="A0A3N8RZ64"/>
<accession>A0A3N8RZ64</accession>
<organism evidence="1 2">
    <name type="scientific">Burkholderia contaminans</name>
    <dbReference type="NCBI Taxonomy" id="488447"/>
    <lineage>
        <taxon>Bacteria</taxon>
        <taxon>Pseudomonadati</taxon>
        <taxon>Pseudomonadota</taxon>
        <taxon>Betaproteobacteria</taxon>
        <taxon>Burkholderiales</taxon>
        <taxon>Burkholderiaceae</taxon>
        <taxon>Burkholderia</taxon>
        <taxon>Burkholderia cepacia complex</taxon>
    </lineage>
</organism>
<evidence type="ECO:0000313" key="2">
    <source>
        <dbReference type="Proteomes" id="UP000269271"/>
    </source>
</evidence>
<comment type="caution">
    <text evidence="1">The sequence shown here is derived from an EMBL/GenBank/DDBJ whole genome shotgun (WGS) entry which is preliminary data.</text>
</comment>
<dbReference type="EMBL" id="QTQX01000001">
    <property type="protein sequence ID" value="RQT37286.1"/>
    <property type="molecule type" value="Genomic_DNA"/>
</dbReference>
<dbReference type="Proteomes" id="UP000269271">
    <property type="component" value="Unassembled WGS sequence"/>
</dbReference>
<sequence>MGEEAMMALLRQAELDTARSVGERIRALERCSSLHDARPSPGASCRGNIRTGCESYRRS</sequence>
<protein>
    <submittedName>
        <fullName evidence="1">Uncharacterized protein</fullName>
    </submittedName>
</protein>